<dbReference type="PROSITE" id="PS50119">
    <property type="entry name" value="ZF_BBOX"/>
    <property type="match status" value="1"/>
</dbReference>
<dbReference type="FunCoup" id="T1I4V3">
    <property type="interactions" value="7"/>
</dbReference>
<dbReference type="EnsemblMetazoa" id="RPRC011322-RA">
    <property type="protein sequence ID" value="RPRC011322-PA"/>
    <property type="gene ID" value="RPRC011322"/>
</dbReference>
<evidence type="ECO:0000256" key="1">
    <source>
        <dbReference type="ARBA" id="ARBA00022723"/>
    </source>
</evidence>
<feature type="compositionally biased region" description="Polar residues" evidence="6">
    <location>
        <begin position="566"/>
        <end position="586"/>
    </location>
</feature>
<name>T1I4V3_RHOPR</name>
<feature type="region of interest" description="Disordered" evidence="6">
    <location>
        <begin position="871"/>
        <end position="913"/>
    </location>
</feature>
<dbReference type="HOGENOM" id="CLU_002505_2_0_1"/>
<keyword evidence="8" id="KW-1185">Reference proteome</keyword>
<dbReference type="GO" id="GO:0043161">
    <property type="term" value="P:proteasome-mediated ubiquitin-dependent protein catabolic process"/>
    <property type="evidence" value="ECO:0007669"/>
    <property type="project" value="TreeGrafter"/>
</dbReference>
<dbReference type="PANTHER" id="PTHR24104">
    <property type="entry name" value="E3 UBIQUITIN-PROTEIN LIGASE NHLRC1-RELATED"/>
    <property type="match status" value="1"/>
</dbReference>
<feature type="coiled-coil region" evidence="5">
    <location>
        <begin position="201"/>
        <end position="228"/>
    </location>
</feature>
<feature type="compositionally biased region" description="Low complexity" evidence="6">
    <location>
        <begin position="516"/>
        <end position="544"/>
    </location>
</feature>
<dbReference type="STRING" id="13249.T1I4V3"/>
<evidence type="ECO:0000256" key="5">
    <source>
        <dbReference type="SAM" id="Coils"/>
    </source>
</evidence>
<dbReference type="FunFam" id="2.120.10.30:FF:000013">
    <property type="entry name" value="E3 ubiquitin-protein ligase TRIM71"/>
    <property type="match status" value="2"/>
</dbReference>
<feature type="compositionally biased region" description="Basic and acidic residues" evidence="6">
    <location>
        <begin position="493"/>
        <end position="515"/>
    </location>
</feature>
<feature type="compositionally biased region" description="Acidic residues" evidence="6">
    <location>
        <begin position="655"/>
        <end position="678"/>
    </location>
</feature>
<dbReference type="CDD" id="cd16524">
    <property type="entry name" value="RING-HC_NHL-1-like"/>
    <property type="match status" value="1"/>
</dbReference>
<dbReference type="SUPFAM" id="SSF101898">
    <property type="entry name" value="NHL repeat"/>
    <property type="match status" value="1"/>
</dbReference>
<feature type="compositionally biased region" description="Polar residues" evidence="6">
    <location>
        <begin position="785"/>
        <end position="795"/>
    </location>
</feature>
<proteinExistence type="predicted"/>
<evidence type="ECO:0000256" key="2">
    <source>
        <dbReference type="ARBA" id="ARBA00022737"/>
    </source>
</evidence>
<feature type="compositionally biased region" description="Basic and acidic residues" evidence="6">
    <location>
        <begin position="438"/>
        <end position="447"/>
    </location>
</feature>
<dbReference type="CDD" id="cd14954">
    <property type="entry name" value="NHL_TRIM71_like"/>
    <property type="match status" value="1"/>
</dbReference>
<feature type="compositionally biased region" description="Polar residues" evidence="6">
    <location>
        <begin position="704"/>
        <end position="728"/>
    </location>
</feature>
<dbReference type="PROSITE" id="PS51125">
    <property type="entry name" value="NHL"/>
    <property type="match status" value="6"/>
</dbReference>
<sequence length="1310" mass="145688">MEQFEQLLTCAICLDRYRNPKLLPCQHSFCMEPCMDGLVDYVRRQVKCPECRAEHRIPYQGVQGYPTNVTLQRFLELHIEITGEMPDPTSGQIMKRCAVCTEKAYCIHCYHCSKDVCPLCKSAHMDILRREISRINNQVRRALHRLEDVLSMVEKNTTILQNNCTSVSEEVDEIYRRLAKALKDRTDYLRGEVDRYLAVELRNLNTLKDNLEQEISNIQSNCDLADKHMQSEDVEWDDSELLDTKEIFLKTVDFIRNFEAEMGDYTRRVRFTMTHDPNQLVMHVSTYGDLNISMPHQFVMNQQAQQAPGLMRSKSDHRLAAQYRQQEDRYERDEGRVSPLNNRKFGERYTRRQQERDYDYGDYEESRPSARSRLRRLRHGGDNTDSDNDTNVGRSVRFEHAKEKEREKVLDTEDVAKGPLSGITRLYDCPRVMKRLKESEVKKDRPEPPPQPVQQQQQPKAQPKRQPPVAQRQVSEEDEITKIKRQMKNAPGEPREPERPGADRVTALRREEDRPTSPQSARSTSSSEESDESPPASLSQSPSQRKTSATRPPVLAQGGITKKTGRSGSMDSTGSVDSLSRSTGAAFTTEEVKQKLAKAGAAFQSAPQSPPASVTSSPGTPPNSSSQQPNESPRFHSRFLPGVSTPPIEKSTPKEEDEDESSSEEETSSEESSSEEEVPVPVAPKPTEMAKTDIGPLLARSAQARRTSTDESYQLSPTRSRYNDSTYRPTYGRDTHSSRISDESSTAQTAPWRTRSSAASSAAPSTQDDDTTSSSRYGPGGFTSRFLNKSKSSAAVSPEEEDPGASRRFGTSTSNTSSSSSSAQSPRSRYSALKDRKSRLARSKSTHNLGDDDDEEDVIAANSPAAYLANRYGSDLSRSRSSHAIKSREPSPDRPASSGALGSSSSTSGVGEKDGAALSSWARYLKNKYGARGKESGAGVSNSRRLSLGLPLRTDNSDDDQKNSPASPTSPTQHPLHQGKSISLLKLKTNSATIERYLLKNNFCKIIFFTSRDFVLGFAVGSSTRVQYAAKRRQVFSVGSRGSEPGSFTWPRGVATGPENSIVVADSSNHRVQVFDSNGIFHKEFGSYGNGEGEFDCLAGVAVNRIGQFIIADRYNHRIQVMDPSGRFLRAFGSQGTADGKFNYPWGVTTDALGFIYVCDKENHRVQVFQSDGTFVGKFGCHGSKIGQLDHPHYIAVSNTNRVIVSDSNNHRVQIFDVNGRLLSSFGQEGSEEGQFKFPRGVAVDDQGYILVGDSGNNRIQIFTSEGGFIRAFGCWGSGEGEFKGLEGVAVMSNSNILVCDRENHRIQVF</sequence>
<dbReference type="EMBL" id="ACPB03022837">
    <property type="status" value="NOT_ANNOTATED_CDS"/>
    <property type="molecule type" value="Genomic_DNA"/>
</dbReference>
<dbReference type="GO" id="GO:0061630">
    <property type="term" value="F:ubiquitin protein ligase activity"/>
    <property type="evidence" value="ECO:0007669"/>
    <property type="project" value="TreeGrafter"/>
</dbReference>
<dbReference type="InterPro" id="IPR011042">
    <property type="entry name" value="6-blade_b-propeller_TolB-like"/>
</dbReference>
<dbReference type="PANTHER" id="PTHR24104:SF47">
    <property type="entry name" value="E3 UBIQUITIN-PROTEIN LIGASE NHLRC1"/>
    <property type="match status" value="1"/>
</dbReference>
<dbReference type="InParanoid" id="T1I4V3"/>
<dbReference type="Gene3D" id="2.120.10.30">
    <property type="entry name" value="TolB, C-terminal domain"/>
    <property type="match status" value="3"/>
</dbReference>
<evidence type="ECO:0008006" key="9">
    <source>
        <dbReference type="Google" id="ProtNLM"/>
    </source>
</evidence>
<feature type="compositionally biased region" description="Basic and acidic residues" evidence="6">
    <location>
        <begin position="313"/>
        <end position="336"/>
    </location>
</feature>
<dbReference type="OMA" id="EEYIHRY"/>
<dbReference type="InterPro" id="IPR001258">
    <property type="entry name" value="NHL_repeat"/>
</dbReference>
<feature type="compositionally biased region" description="Basic residues" evidence="6">
    <location>
        <begin position="836"/>
        <end position="845"/>
    </location>
</feature>
<dbReference type="VEuPathDB" id="VectorBase:RPRC011322"/>
<evidence type="ECO:0000256" key="6">
    <source>
        <dbReference type="SAM" id="MobiDB-lite"/>
    </source>
</evidence>
<protein>
    <recommendedName>
        <fullName evidence="9">RING-type domain-containing protein</fullName>
    </recommendedName>
</protein>
<feature type="compositionally biased region" description="Low complexity" evidence="6">
    <location>
        <begin position="599"/>
        <end position="632"/>
    </location>
</feature>
<feature type="compositionally biased region" description="Basic and acidic residues" evidence="6">
    <location>
        <begin position="396"/>
        <end position="413"/>
    </location>
</feature>
<dbReference type="eggNOG" id="KOG2177">
    <property type="taxonomic scope" value="Eukaryota"/>
</dbReference>
<dbReference type="Pfam" id="PF00097">
    <property type="entry name" value="zf-C3HC4"/>
    <property type="match status" value="1"/>
</dbReference>
<dbReference type="InterPro" id="IPR001841">
    <property type="entry name" value="Znf_RING"/>
</dbReference>
<feature type="region of interest" description="Disordered" evidence="6">
    <location>
        <begin position="932"/>
        <end position="980"/>
    </location>
</feature>
<keyword evidence="1" id="KW-0479">Metal-binding</keyword>
<feature type="coiled-coil region" evidence="5">
    <location>
        <begin position="125"/>
        <end position="156"/>
    </location>
</feature>
<feature type="compositionally biased region" description="Basic and acidic residues" evidence="6">
    <location>
        <begin position="731"/>
        <end position="742"/>
    </location>
</feature>
<dbReference type="InterPro" id="IPR013083">
    <property type="entry name" value="Znf_RING/FYVE/PHD"/>
</dbReference>
<organism evidence="7 8">
    <name type="scientific">Rhodnius prolixus</name>
    <name type="common">Triatomid bug</name>
    <dbReference type="NCBI Taxonomy" id="13249"/>
    <lineage>
        <taxon>Eukaryota</taxon>
        <taxon>Metazoa</taxon>
        <taxon>Ecdysozoa</taxon>
        <taxon>Arthropoda</taxon>
        <taxon>Hexapoda</taxon>
        <taxon>Insecta</taxon>
        <taxon>Pterygota</taxon>
        <taxon>Neoptera</taxon>
        <taxon>Paraneoptera</taxon>
        <taxon>Hemiptera</taxon>
        <taxon>Heteroptera</taxon>
        <taxon>Panheteroptera</taxon>
        <taxon>Cimicomorpha</taxon>
        <taxon>Reduviidae</taxon>
        <taxon>Triatominae</taxon>
        <taxon>Rhodnius</taxon>
    </lineage>
</organism>
<feature type="region of interest" description="Disordered" evidence="6">
    <location>
        <begin position="438"/>
        <end position="858"/>
    </location>
</feature>
<evidence type="ECO:0000256" key="3">
    <source>
        <dbReference type="ARBA" id="ARBA00022771"/>
    </source>
</evidence>
<keyword evidence="4" id="KW-0862">Zinc</keyword>
<evidence type="ECO:0000256" key="4">
    <source>
        <dbReference type="ARBA" id="ARBA00022833"/>
    </source>
</evidence>
<feature type="compositionally biased region" description="Low complexity" evidence="6">
    <location>
        <begin position="806"/>
        <end position="831"/>
    </location>
</feature>
<feature type="compositionally biased region" description="Low complexity" evidence="6">
    <location>
        <begin position="749"/>
        <end position="776"/>
    </location>
</feature>
<dbReference type="GO" id="GO:0000209">
    <property type="term" value="P:protein polyubiquitination"/>
    <property type="evidence" value="ECO:0007669"/>
    <property type="project" value="TreeGrafter"/>
</dbReference>
<feature type="compositionally biased region" description="Polar residues" evidence="6">
    <location>
        <begin position="963"/>
        <end position="975"/>
    </location>
</feature>
<dbReference type="InterPro" id="IPR050952">
    <property type="entry name" value="TRIM-NHL_E3_ligases"/>
</dbReference>
<feature type="compositionally biased region" description="Low complexity" evidence="6">
    <location>
        <begin position="897"/>
        <end position="910"/>
    </location>
</feature>
<dbReference type="FunFam" id="3.30.40.10:FF:000185">
    <property type="entry name" value="RING finger protein nhl-1"/>
    <property type="match status" value="1"/>
</dbReference>
<dbReference type="InterPro" id="IPR000315">
    <property type="entry name" value="Znf_B-box"/>
</dbReference>
<dbReference type="Proteomes" id="UP000015103">
    <property type="component" value="Unassembled WGS sequence"/>
</dbReference>
<keyword evidence="2" id="KW-0677">Repeat</keyword>
<dbReference type="PROSITE" id="PS50089">
    <property type="entry name" value="ZF_RING_2"/>
    <property type="match status" value="1"/>
</dbReference>
<dbReference type="SMART" id="SM00184">
    <property type="entry name" value="RING"/>
    <property type="match status" value="1"/>
</dbReference>
<keyword evidence="5" id="KW-0175">Coiled coil</keyword>
<accession>T1I4V3</accession>
<dbReference type="Pfam" id="PF01436">
    <property type="entry name" value="NHL"/>
    <property type="match status" value="6"/>
</dbReference>
<keyword evidence="3" id="KW-0863">Zinc-finger</keyword>
<dbReference type="GO" id="GO:0008270">
    <property type="term" value="F:zinc ion binding"/>
    <property type="evidence" value="ECO:0007669"/>
    <property type="project" value="UniProtKB-KW"/>
</dbReference>
<evidence type="ECO:0000313" key="8">
    <source>
        <dbReference type="Proteomes" id="UP000015103"/>
    </source>
</evidence>
<evidence type="ECO:0000313" key="7">
    <source>
        <dbReference type="EnsemblMetazoa" id="RPRC011322-PA"/>
    </source>
</evidence>
<feature type="region of interest" description="Disordered" evidence="6">
    <location>
        <begin position="303"/>
        <end position="413"/>
    </location>
</feature>
<reference evidence="7" key="1">
    <citation type="submission" date="2015-05" db="UniProtKB">
        <authorList>
            <consortium name="EnsemblMetazoa"/>
        </authorList>
    </citation>
    <scope>IDENTIFICATION</scope>
</reference>
<dbReference type="Gene3D" id="3.30.40.10">
    <property type="entry name" value="Zinc/RING finger domain, C3HC4 (zinc finger)"/>
    <property type="match status" value="1"/>
</dbReference>
<dbReference type="InterPro" id="IPR018957">
    <property type="entry name" value="Znf_C3HC4_RING-type"/>
</dbReference>
<dbReference type="FunFam" id="2.120.10.30:FF:000037">
    <property type="entry name" value="Uncharacterized protein, isoform E"/>
    <property type="match status" value="1"/>
</dbReference>
<dbReference type="SUPFAM" id="SSF57850">
    <property type="entry name" value="RING/U-box"/>
    <property type="match status" value="1"/>
</dbReference>
<feature type="compositionally biased region" description="Basic and acidic residues" evidence="6">
    <location>
        <begin position="344"/>
        <end position="368"/>
    </location>
</feature>